<reference evidence="3" key="1">
    <citation type="submission" date="2021-01" db="EMBL/GenBank/DDBJ databases">
        <authorList>
            <person name="Corre E."/>
            <person name="Pelletier E."/>
            <person name="Niang G."/>
            <person name="Scheremetjew M."/>
            <person name="Finn R."/>
            <person name="Kale V."/>
            <person name="Holt S."/>
            <person name="Cochrane G."/>
            <person name="Meng A."/>
            <person name="Brown T."/>
            <person name="Cohen L."/>
        </authorList>
    </citation>
    <scope>NUCLEOTIDE SEQUENCE</scope>
    <source>
        <strain evidence="3">CCMP 769</strain>
    </source>
</reference>
<accession>A0A7S2ZJW6</accession>
<evidence type="ECO:0000313" key="3">
    <source>
        <dbReference type="EMBL" id="CAE0041301.1"/>
    </source>
</evidence>
<proteinExistence type="predicted"/>
<dbReference type="EMBL" id="HBHW01011937">
    <property type="protein sequence ID" value="CAE0041301.1"/>
    <property type="molecule type" value="Transcribed_RNA"/>
</dbReference>
<dbReference type="EMBL" id="HBHW01011904">
    <property type="protein sequence ID" value="CAE0041271.1"/>
    <property type="molecule type" value="Transcribed_RNA"/>
</dbReference>
<sequence length="284" mass="31901">MELSSDKMEELMKKDSSRRVEEYECLARDTEWMLEQAGVEVQVESSLGGVASIIGADSSTTPHILAALSALFQKSLIAEQMLQDSRRRIREFEDEIRTCALESAKVTAAHTELQGTRAGVMRGTLERKNKTATLRQKTLEYQKNCKHAKSSVLSSGVNTDLTHEAVLNVSEAVLQCQRDVQEYSQRANASLGLPPVSNVKKHELWVFLQERLFFSRASRLLAWNHSLKKLFFLKRNFEQDLILAKQKLAEKKQECKDLDEEVAGLMNGITLGGTSARPGLYPSN</sequence>
<dbReference type="AlphaFoldDB" id="A0A7S2ZJW6"/>
<evidence type="ECO:0000256" key="1">
    <source>
        <dbReference type="SAM" id="Coils"/>
    </source>
</evidence>
<feature type="coiled-coil region" evidence="1">
    <location>
        <begin position="234"/>
        <end position="268"/>
    </location>
</feature>
<evidence type="ECO:0000313" key="2">
    <source>
        <dbReference type="EMBL" id="CAE0041271.1"/>
    </source>
</evidence>
<dbReference type="InterPro" id="IPR026243">
    <property type="entry name" value="HAUS1"/>
</dbReference>
<gene>
    <name evidence="2" type="ORF">RMAR00112_LOCUS9235</name>
    <name evidence="3" type="ORF">RMAR00112_LOCUS9265</name>
</gene>
<protein>
    <submittedName>
        <fullName evidence="3">Uncharacterized protein</fullName>
    </submittedName>
</protein>
<dbReference type="Pfam" id="PF25762">
    <property type="entry name" value="HAUS1"/>
    <property type="match status" value="1"/>
</dbReference>
<organism evidence="3">
    <name type="scientific">Rhodosorus marinus</name>
    <dbReference type="NCBI Taxonomy" id="101924"/>
    <lineage>
        <taxon>Eukaryota</taxon>
        <taxon>Rhodophyta</taxon>
        <taxon>Stylonematophyceae</taxon>
        <taxon>Stylonematales</taxon>
        <taxon>Stylonemataceae</taxon>
        <taxon>Rhodosorus</taxon>
    </lineage>
</organism>
<name>A0A7S2ZJW6_9RHOD</name>
<keyword evidence="1" id="KW-0175">Coiled coil</keyword>